<dbReference type="NCBIfam" id="NF008769">
    <property type="entry name" value="PRK11798.2-5"/>
    <property type="match status" value="1"/>
</dbReference>
<dbReference type="InterPro" id="IPR007481">
    <property type="entry name" value="SspB"/>
</dbReference>
<evidence type="ECO:0000256" key="1">
    <source>
        <dbReference type="SAM" id="MobiDB-lite"/>
    </source>
</evidence>
<dbReference type="SUPFAM" id="SSF101738">
    <property type="entry name" value="SspB-like"/>
    <property type="match status" value="1"/>
</dbReference>
<keyword evidence="3" id="KW-1185">Reference proteome</keyword>
<dbReference type="EMBL" id="SNZB01000003">
    <property type="protein sequence ID" value="TDR20436.1"/>
    <property type="molecule type" value="Genomic_DNA"/>
</dbReference>
<organism evidence="2 3">
    <name type="scientific">Marinicella litoralis</name>
    <dbReference type="NCBI Taxonomy" id="644220"/>
    <lineage>
        <taxon>Bacteria</taxon>
        <taxon>Pseudomonadati</taxon>
        <taxon>Pseudomonadota</taxon>
        <taxon>Gammaproteobacteria</taxon>
        <taxon>Lysobacterales</taxon>
        <taxon>Marinicellaceae</taxon>
        <taxon>Marinicella</taxon>
    </lineage>
</organism>
<dbReference type="RefSeq" id="WP_162846807.1">
    <property type="nucleotide sequence ID" value="NZ_NIHB01000001.1"/>
</dbReference>
<accession>A0A4R6XLJ1</accession>
<sequence>MTSVKPYFVQALHEWITDNGLTPLVVVDAAYQGVRVPEHVIEDGKVVLNVSYDATQNLQMDDELLTVNARFSGISHAIIIPMESISAIYARENGKGMMFDVEHEDLDEDETAEASKEHDETADSKIKKPHLKLVD</sequence>
<name>A0A4R6XLJ1_9GAMM</name>
<dbReference type="GO" id="GO:0005840">
    <property type="term" value="C:ribosome"/>
    <property type="evidence" value="ECO:0007669"/>
    <property type="project" value="TreeGrafter"/>
</dbReference>
<protein>
    <submittedName>
        <fullName evidence="2">Stringent starvation protein B</fullName>
    </submittedName>
</protein>
<gene>
    <name evidence="2" type="ORF">C8D91_1408</name>
</gene>
<dbReference type="Pfam" id="PF04386">
    <property type="entry name" value="SspB"/>
    <property type="match status" value="1"/>
</dbReference>
<comment type="caution">
    <text evidence="2">The sequence shown here is derived from an EMBL/GenBank/DDBJ whole genome shotgun (WGS) entry which is preliminary data.</text>
</comment>
<dbReference type="GO" id="GO:0045732">
    <property type="term" value="P:positive regulation of protein catabolic process"/>
    <property type="evidence" value="ECO:0007669"/>
    <property type="project" value="TreeGrafter"/>
</dbReference>
<dbReference type="PIRSF" id="PIRSF005276">
    <property type="entry name" value="SspB"/>
    <property type="match status" value="1"/>
</dbReference>
<reference evidence="2 3" key="1">
    <citation type="submission" date="2019-03" db="EMBL/GenBank/DDBJ databases">
        <title>Genomic Encyclopedia of Type Strains, Phase IV (KMG-IV): sequencing the most valuable type-strain genomes for metagenomic binning, comparative biology and taxonomic classification.</title>
        <authorList>
            <person name="Goeker M."/>
        </authorList>
    </citation>
    <scope>NUCLEOTIDE SEQUENCE [LARGE SCALE GENOMIC DNA]</scope>
    <source>
        <strain evidence="2 3">DSM 25488</strain>
    </source>
</reference>
<dbReference type="InterPro" id="IPR036760">
    <property type="entry name" value="SspB-like_sf"/>
</dbReference>
<evidence type="ECO:0000313" key="3">
    <source>
        <dbReference type="Proteomes" id="UP000295724"/>
    </source>
</evidence>
<dbReference type="GO" id="GO:0005829">
    <property type="term" value="C:cytosol"/>
    <property type="evidence" value="ECO:0007669"/>
    <property type="project" value="TreeGrafter"/>
</dbReference>
<dbReference type="PANTHER" id="PTHR37486">
    <property type="entry name" value="STRINGENT STARVATION PROTEIN B"/>
    <property type="match status" value="1"/>
</dbReference>
<evidence type="ECO:0000313" key="2">
    <source>
        <dbReference type="EMBL" id="TDR20436.1"/>
    </source>
</evidence>
<dbReference type="Gene3D" id="2.30.30.220">
    <property type="entry name" value="SspB-like"/>
    <property type="match status" value="1"/>
</dbReference>
<dbReference type="PANTHER" id="PTHR37486:SF1">
    <property type="entry name" value="STRINGENT STARVATION PROTEIN B"/>
    <property type="match status" value="1"/>
</dbReference>
<dbReference type="AlphaFoldDB" id="A0A4R6XLJ1"/>
<feature type="compositionally biased region" description="Basic and acidic residues" evidence="1">
    <location>
        <begin position="113"/>
        <end position="135"/>
    </location>
</feature>
<feature type="region of interest" description="Disordered" evidence="1">
    <location>
        <begin position="102"/>
        <end position="135"/>
    </location>
</feature>
<dbReference type="Proteomes" id="UP000295724">
    <property type="component" value="Unassembled WGS sequence"/>
</dbReference>
<feature type="compositionally biased region" description="Acidic residues" evidence="1">
    <location>
        <begin position="102"/>
        <end position="112"/>
    </location>
</feature>
<proteinExistence type="predicted"/>